<feature type="chain" id="PRO_5020231197" description="MetA-pathway of phenol degradation" evidence="1">
    <location>
        <begin position="31"/>
        <end position="329"/>
    </location>
</feature>
<keyword evidence="3" id="KW-1185">Reference proteome</keyword>
<dbReference type="EMBL" id="SWCJ01000025">
    <property type="protein sequence ID" value="TKB49642.1"/>
    <property type="molecule type" value="Genomic_DNA"/>
</dbReference>
<dbReference type="OrthoDB" id="7593840at2"/>
<dbReference type="RefSeq" id="WP_136865215.1">
    <property type="nucleotide sequence ID" value="NZ_SWCJ01000025.1"/>
</dbReference>
<proteinExistence type="predicted"/>
<name>A0A4V5NV97_9GAMM</name>
<comment type="caution">
    <text evidence="2">The sequence shown here is derived from an EMBL/GenBank/DDBJ whole genome shotgun (WGS) entry which is preliminary data.</text>
</comment>
<evidence type="ECO:0000313" key="3">
    <source>
        <dbReference type="Proteomes" id="UP000305675"/>
    </source>
</evidence>
<evidence type="ECO:0000256" key="1">
    <source>
        <dbReference type="SAM" id="SignalP"/>
    </source>
</evidence>
<feature type="signal peptide" evidence="1">
    <location>
        <begin position="1"/>
        <end position="30"/>
    </location>
</feature>
<gene>
    <name evidence="2" type="ORF">FCL42_20060</name>
</gene>
<sequence length="329" mass="36077">MSTSSPSSLSRTLLGSLFAAASTGAAPVLADDINTVVAQQTDPKHWSRLPLLGEQARARGHQLPLPIGVTFFYNKIDASYVADNDFFVQVDGGLLGGCTIRGCAPDGEFEQYFIPASDVSIDGSDESYQLKIDAWILPFWNVYLLFGETKGNKDIRALLDNVEGLPINVPDGIVLPIPIEYTATNYGIGTVLAGQVQPFDSLNPFILMAVGATVKANTDTTDSTIRTKIGSLRIGQRFDVGGDKLAWFLAYNHQKVNQRVTGSYSFADVPQLAPIMEQVKFDIDLAKEETDNLAFSINYDFGSQNQWSLYAEYGFLNWDHLIIGVGRRF</sequence>
<protein>
    <recommendedName>
        <fullName evidence="4">MetA-pathway of phenol degradation</fullName>
    </recommendedName>
</protein>
<reference evidence="2 3" key="1">
    <citation type="submission" date="2019-04" db="EMBL/GenBank/DDBJ databases">
        <authorList>
            <person name="Hwang J.C."/>
        </authorList>
    </citation>
    <scope>NUCLEOTIDE SEQUENCE [LARGE SCALE GENOMIC DNA]</scope>
    <source>
        <strain evidence="2 3">IMCC35002</strain>
    </source>
</reference>
<evidence type="ECO:0008006" key="4">
    <source>
        <dbReference type="Google" id="ProtNLM"/>
    </source>
</evidence>
<dbReference type="AlphaFoldDB" id="A0A4V5NV97"/>
<dbReference type="Proteomes" id="UP000305675">
    <property type="component" value="Unassembled WGS sequence"/>
</dbReference>
<evidence type="ECO:0000313" key="2">
    <source>
        <dbReference type="EMBL" id="TKB49642.1"/>
    </source>
</evidence>
<keyword evidence="1" id="KW-0732">Signal</keyword>
<accession>A0A4V5NV97</accession>
<organism evidence="2 3">
    <name type="scientific">Ferrimonas aestuarii</name>
    <dbReference type="NCBI Taxonomy" id="2569539"/>
    <lineage>
        <taxon>Bacteria</taxon>
        <taxon>Pseudomonadati</taxon>
        <taxon>Pseudomonadota</taxon>
        <taxon>Gammaproteobacteria</taxon>
        <taxon>Alteromonadales</taxon>
        <taxon>Ferrimonadaceae</taxon>
        <taxon>Ferrimonas</taxon>
    </lineage>
</organism>
<dbReference type="SUPFAM" id="SSF56935">
    <property type="entry name" value="Porins"/>
    <property type="match status" value="1"/>
</dbReference>